<protein>
    <submittedName>
        <fullName evidence="2">Uncharacterized protein</fullName>
    </submittedName>
</protein>
<gene>
    <name evidence="2" type="ORF">CR513_16761</name>
</gene>
<accession>A0A371HBH4</accession>
<feature type="region of interest" description="Disordered" evidence="1">
    <location>
        <begin position="1"/>
        <end position="48"/>
    </location>
</feature>
<comment type="caution">
    <text evidence="2">The sequence shown here is derived from an EMBL/GenBank/DDBJ whole genome shotgun (WGS) entry which is preliminary data.</text>
</comment>
<dbReference type="Proteomes" id="UP000257109">
    <property type="component" value="Unassembled WGS sequence"/>
</dbReference>
<feature type="compositionally biased region" description="Low complexity" evidence="1">
    <location>
        <begin position="28"/>
        <end position="48"/>
    </location>
</feature>
<dbReference type="STRING" id="157652.A0A371HBH4"/>
<evidence type="ECO:0000256" key="1">
    <source>
        <dbReference type="SAM" id="MobiDB-lite"/>
    </source>
</evidence>
<reference evidence="2" key="1">
    <citation type="submission" date="2018-05" db="EMBL/GenBank/DDBJ databases">
        <title>Draft genome of Mucuna pruriens seed.</title>
        <authorList>
            <person name="Nnadi N.E."/>
            <person name="Vos R."/>
            <person name="Hasami M.H."/>
            <person name="Devisetty U.K."/>
            <person name="Aguiy J.C."/>
        </authorList>
    </citation>
    <scope>NUCLEOTIDE SEQUENCE [LARGE SCALE GENOMIC DNA]</scope>
    <source>
        <strain evidence="2">JCA_2017</strain>
    </source>
</reference>
<proteinExistence type="predicted"/>
<organism evidence="2 3">
    <name type="scientific">Mucuna pruriens</name>
    <name type="common">Velvet bean</name>
    <name type="synonym">Dolichos pruriens</name>
    <dbReference type="NCBI Taxonomy" id="157652"/>
    <lineage>
        <taxon>Eukaryota</taxon>
        <taxon>Viridiplantae</taxon>
        <taxon>Streptophyta</taxon>
        <taxon>Embryophyta</taxon>
        <taxon>Tracheophyta</taxon>
        <taxon>Spermatophyta</taxon>
        <taxon>Magnoliopsida</taxon>
        <taxon>eudicotyledons</taxon>
        <taxon>Gunneridae</taxon>
        <taxon>Pentapetalae</taxon>
        <taxon>rosids</taxon>
        <taxon>fabids</taxon>
        <taxon>Fabales</taxon>
        <taxon>Fabaceae</taxon>
        <taxon>Papilionoideae</taxon>
        <taxon>50 kb inversion clade</taxon>
        <taxon>NPAAA clade</taxon>
        <taxon>indigoferoid/millettioid clade</taxon>
        <taxon>Phaseoleae</taxon>
        <taxon>Mucuna</taxon>
    </lineage>
</organism>
<dbReference type="AlphaFoldDB" id="A0A371HBH4"/>
<evidence type="ECO:0000313" key="3">
    <source>
        <dbReference type="Proteomes" id="UP000257109"/>
    </source>
</evidence>
<feature type="non-terminal residue" evidence="2">
    <location>
        <position position="1"/>
    </location>
</feature>
<keyword evidence="3" id="KW-1185">Reference proteome</keyword>
<name>A0A371HBH4_MUCPR</name>
<sequence length="130" mass="14049">MALFGSTPPTAAPAEAPAPTKPEKNVRAGAADSPSGSSDTSVDASSAVSLNRKTIHARIWVDRFGGDDVEIYACSIAHHGLLRDRIKLCELQLLSIVCDGQNFAHQIQIVLALEFRKSKVGDIYTLHIYF</sequence>
<dbReference type="EMBL" id="QJKJ01003073">
    <property type="protein sequence ID" value="RDY00095.1"/>
    <property type="molecule type" value="Genomic_DNA"/>
</dbReference>
<feature type="compositionally biased region" description="Low complexity" evidence="1">
    <location>
        <begin position="7"/>
        <end position="18"/>
    </location>
</feature>
<evidence type="ECO:0000313" key="2">
    <source>
        <dbReference type="EMBL" id="RDY00095.1"/>
    </source>
</evidence>